<reference evidence="4 5" key="1">
    <citation type="submission" date="2020-08" db="EMBL/GenBank/DDBJ databases">
        <title>Sphingomonas sp. sand1-3 16S ribosomal RNA gene Genome sequencing and assembly.</title>
        <authorList>
            <person name="Kang M."/>
        </authorList>
    </citation>
    <scope>NUCLEOTIDE SEQUENCE [LARGE SCALE GENOMIC DNA]</scope>
    <source>
        <strain evidence="5">sand1-3</strain>
    </source>
</reference>
<dbReference type="InterPro" id="IPR029063">
    <property type="entry name" value="SAM-dependent_MTases_sf"/>
</dbReference>
<sequence length="359" mass="38188">MAVPTADPWRPLSDVDGQGTSGPDRADRRNRERRVTPLERALRDRIRAEGPITVEAFMQACNDYYYATRDPLGARGDFITAPEISQMFGELIGACLADCWARAGKPEGAAYVELGPGRGTLAADALRTMRLAGLDPAVHFVETSPVLRKAQADAVPGAQWHDSVDALPDSPLLLLANEFLDALPVRQFANGIERKVIVAGGGLAFDRDFNIVEDSPSRDEAVALLARRISDTGGAAIVIDYGHARSAAGETLQAVRGHAFAPVLDKPGEQDLTAHVDFEAVSRAASAAGAAVTPVTTQGAWLQRLGIDARARSLTAASPERADEIAAARDRLCDPAAMGELFKVIAIHAPDWPAPAGFE</sequence>
<protein>
    <submittedName>
        <fullName evidence="4">SAM-dependent methyltransferase</fullName>
    </submittedName>
</protein>
<keyword evidence="2 4" id="KW-0808">Transferase</keyword>
<dbReference type="InterPro" id="IPR003788">
    <property type="entry name" value="NDUFAF7"/>
</dbReference>
<dbReference type="GO" id="GO:0035243">
    <property type="term" value="F:protein-arginine omega-N symmetric methyltransferase activity"/>
    <property type="evidence" value="ECO:0007669"/>
    <property type="project" value="TreeGrafter"/>
</dbReference>
<feature type="compositionally biased region" description="Basic and acidic residues" evidence="3">
    <location>
        <begin position="24"/>
        <end position="35"/>
    </location>
</feature>
<keyword evidence="1 4" id="KW-0489">Methyltransferase</keyword>
<dbReference type="PANTHER" id="PTHR12049">
    <property type="entry name" value="PROTEIN ARGININE METHYLTRANSFERASE NDUFAF7, MITOCHONDRIAL"/>
    <property type="match status" value="1"/>
</dbReference>
<name>A0A7G9L1B9_9SPHN</name>
<dbReference type="EMBL" id="CP060697">
    <property type="protein sequence ID" value="QNM82418.1"/>
    <property type="molecule type" value="Genomic_DNA"/>
</dbReference>
<evidence type="ECO:0000256" key="2">
    <source>
        <dbReference type="ARBA" id="ARBA00022679"/>
    </source>
</evidence>
<dbReference type="KEGG" id="ssau:H8M03_10420"/>
<evidence type="ECO:0000256" key="1">
    <source>
        <dbReference type="ARBA" id="ARBA00022603"/>
    </source>
</evidence>
<dbReference type="Pfam" id="PF02636">
    <property type="entry name" value="Methyltransf_28"/>
    <property type="match status" value="2"/>
</dbReference>
<dbReference type="GO" id="GO:0032259">
    <property type="term" value="P:methylation"/>
    <property type="evidence" value="ECO:0007669"/>
    <property type="project" value="UniProtKB-KW"/>
</dbReference>
<feature type="region of interest" description="Disordered" evidence="3">
    <location>
        <begin position="1"/>
        <end position="35"/>
    </location>
</feature>
<evidence type="ECO:0000313" key="4">
    <source>
        <dbReference type="EMBL" id="QNM82418.1"/>
    </source>
</evidence>
<keyword evidence="5" id="KW-1185">Reference proteome</keyword>
<dbReference type="PANTHER" id="PTHR12049:SF7">
    <property type="entry name" value="PROTEIN ARGININE METHYLTRANSFERASE NDUFAF7, MITOCHONDRIAL"/>
    <property type="match status" value="1"/>
</dbReference>
<dbReference type="SUPFAM" id="SSF53335">
    <property type="entry name" value="S-adenosyl-L-methionine-dependent methyltransferases"/>
    <property type="match status" value="1"/>
</dbReference>
<dbReference type="AlphaFoldDB" id="A0A7G9L1B9"/>
<dbReference type="Proteomes" id="UP000515861">
    <property type="component" value="Chromosome"/>
</dbReference>
<dbReference type="Gene3D" id="3.40.50.12710">
    <property type="match status" value="1"/>
</dbReference>
<evidence type="ECO:0000313" key="5">
    <source>
        <dbReference type="Proteomes" id="UP000515861"/>
    </source>
</evidence>
<accession>A0A7G9L1B9</accession>
<dbReference type="InterPro" id="IPR038375">
    <property type="entry name" value="NDUFAF7_sf"/>
</dbReference>
<proteinExistence type="predicted"/>
<organism evidence="4 5">
    <name type="scientific">Sphingomonas sabuli</name>
    <dbReference type="NCBI Taxonomy" id="2764186"/>
    <lineage>
        <taxon>Bacteria</taxon>
        <taxon>Pseudomonadati</taxon>
        <taxon>Pseudomonadota</taxon>
        <taxon>Alphaproteobacteria</taxon>
        <taxon>Sphingomonadales</taxon>
        <taxon>Sphingomonadaceae</taxon>
        <taxon>Sphingomonas</taxon>
    </lineage>
</organism>
<evidence type="ECO:0000256" key="3">
    <source>
        <dbReference type="SAM" id="MobiDB-lite"/>
    </source>
</evidence>
<gene>
    <name evidence="4" type="ORF">H8M03_10420</name>
</gene>